<dbReference type="Proteomes" id="UP000825935">
    <property type="component" value="Chromosome 12"/>
</dbReference>
<keyword evidence="2" id="KW-0677">Repeat</keyword>
<dbReference type="PROSITE" id="PS51375">
    <property type="entry name" value="PPR"/>
    <property type="match status" value="3"/>
</dbReference>
<feature type="repeat" description="PPR" evidence="3">
    <location>
        <begin position="463"/>
        <end position="497"/>
    </location>
</feature>
<protein>
    <recommendedName>
        <fullName evidence="7">Pentatricopeptide repeat-containing protein</fullName>
    </recommendedName>
</protein>
<dbReference type="AlphaFoldDB" id="A0A8T2TKP1"/>
<reference evidence="5" key="1">
    <citation type="submission" date="2021-08" db="EMBL/GenBank/DDBJ databases">
        <title>WGS assembly of Ceratopteris richardii.</title>
        <authorList>
            <person name="Marchant D.B."/>
            <person name="Chen G."/>
            <person name="Jenkins J."/>
            <person name="Shu S."/>
            <person name="Leebens-Mack J."/>
            <person name="Grimwood J."/>
            <person name="Schmutz J."/>
            <person name="Soltis P."/>
            <person name="Soltis D."/>
            <person name="Chen Z.-H."/>
        </authorList>
    </citation>
    <scope>NUCLEOTIDE SEQUENCE</scope>
    <source>
        <strain evidence="5">Whitten #5841</strain>
        <tissue evidence="5">Leaf</tissue>
    </source>
</reference>
<keyword evidence="6" id="KW-1185">Reference proteome</keyword>
<accession>A0A8T2TKP1</accession>
<evidence type="ECO:0000256" key="1">
    <source>
        <dbReference type="ARBA" id="ARBA00007626"/>
    </source>
</evidence>
<evidence type="ECO:0000256" key="3">
    <source>
        <dbReference type="PROSITE-ProRule" id="PRU00708"/>
    </source>
</evidence>
<sequence length="824" mass="92613">MVCERLPMTSVCQSLAMSEAFRSSSYGVGFIFSQPFHQTYSIPRLRDLHLYAHNHTSTIFTTHQLCFSVVTATEESQNDVNSSNQCDDQTTVNAESNSSSTVVSQLDSLPSRYTHLKELCFQLCEGADVPSALDPWIQKLTLSDWNYLLKYCGNRDYLIAKKIMAVFKEKEATLDRDILFPGNFRRAVSQEPDVEYDTESSKVGEESKILEAGTIGEDQVSTRHQLQVRGEVVSPSLKLYTSLIHMLTRRGNFEEIDAIAKEVDEAGLRLNASYCNVLLDSYLDRKLLPKSLEIYSHMKTLGYERHAHVNLKKGSESDTRLCVLGKLARLFKDEEEVGPEVLKEVAKDLKDRSQTASLSSCRFLLKAQWEAKDLAGVEEAFEAMMAAGYTPDMKDLRKVMQTNGRRGNHERTVELLKLMIKLGHKPYANVFDYLLHAYCKSGILEKARETFARYRSVLGIKPTPVAINMLIDGYGKQGLHSEALEIFEGIKNYGYRPTAVSYSSIISAMAQVGKFQMAAQLYQRMLREGVQPNLHTYLTLIRCYTKSNQTREGHKIYRALRASSYELTPTAYSVCLAMYIDGTWYHHAAALLREIEGKGIVLEALALNSLIRSFSLLQSKANQLVKAVDESEIGICKLLASLFHTGSEDHNLHADLENSVFLFLEEWKEVNNVEVKALVYNAFIDYFWSKGHKILAKRILDMGRNVYAGYSKPQLVEADWILDVRGLGVGAAKAALRDFIFSEEELLEDKGGDATRMVIITGNEFSLSLPQDNVKVKAAISSLLADLASPFVESPDSSESLEAVVGDILKWAAQLRINRPVNLF</sequence>
<evidence type="ECO:0000256" key="4">
    <source>
        <dbReference type="SAM" id="MobiDB-lite"/>
    </source>
</evidence>
<dbReference type="OMA" id="GHEICLA"/>
<feature type="repeat" description="PPR" evidence="3">
    <location>
        <begin position="533"/>
        <end position="567"/>
    </location>
</feature>
<dbReference type="Gene3D" id="1.25.40.10">
    <property type="entry name" value="Tetratricopeptide repeat domain"/>
    <property type="match status" value="3"/>
</dbReference>
<feature type="region of interest" description="Disordered" evidence="4">
    <location>
        <begin position="78"/>
        <end position="98"/>
    </location>
</feature>
<name>A0A8T2TKP1_CERRI</name>
<dbReference type="PANTHER" id="PTHR47447:SF17">
    <property type="entry name" value="OS12G0638900 PROTEIN"/>
    <property type="match status" value="1"/>
</dbReference>
<dbReference type="OrthoDB" id="1851534at2759"/>
<dbReference type="Pfam" id="PF01535">
    <property type="entry name" value="PPR"/>
    <property type="match status" value="2"/>
</dbReference>
<evidence type="ECO:0008006" key="7">
    <source>
        <dbReference type="Google" id="ProtNLM"/>
    </source>
</evidence>
<gene>
    <name evidence="5" type="ORF">KP509_12G037000</name>
</gene>
<comment type="similarity">
    <text evidence="1">Belongs to the PPR family. P subfamily.</text>
</comment>
<dbReference type="Pfam" id="PF13041">
    <property type="entry name" value="PPR_2"/>
    <property type="match status" value="1"/>
</dbReference>
<organism evidence="5 6">
    <name type="scientific">Ceratopteris richardii</name>
    <name type="common">Triangle waterfern</name>
    <dbReference type="NCBI Taxonomy" id="49495"/>
    <lineage>
        <taxon>Eukaryota</taxon>
        <taxon>Viridiplantae</taxon>
        <taxon>Streptophyta</taxon>
        <taxon>Embryophyta</taxon>
        <taxon>Tracheophyta</taxon>
        <taxon>Polypodiopsida</taxon>
        <taxon>Polypodiidae</taxon>
        <taxon>Polypodiales</taxon>
        <taxon>Pteridineae</taxon>
        <taxon>Pteridaceae</taxon>
        <taxon>Parkerioideae</taxon>
        <taxon>Ceratopteris</taxon>
    </lineage>
</organism>
<evidence type="ECO:0000313" key="6">
    <source>
        <dbReference type="Proteomes" id="UP000825935"/>
    </source>
</evidence>
<evidence type="ECO:0000256" key="2">
    <source>
        <dbReference type="ARBA" id="ARBA00022737"/>
    </source>
</evidence>
<dbReference type="InterPro" id="IPR011990">
    <property type="entry name" value="TPR-like_helical_dom_sf"/>
</dbReference>
<comment type="caution">
    <text evidence="5">The sequence shown here is derived from an EMBL/GenBank/DDBJ whole genome shotgun (WGS) entry which is preliminary data.</text>
</comment>
<proteinExistence type="inferred from homology"/>
<dbReference type="InterPro" id="IPR002885">
    <property type="entry name" value="PPR_rpt"/>
</dbReference>
<feature type="repeat" description="PPR" evidence="3">
    <location>
        <begin position="498"/>
        <end position="532"/>
    </location>
</feature>
<dbReference type="NCBIfam" id="TIGR00756">
    <property type="entry name" value="PPR"/>
    <property type="match status" value="2"/>
</dbReference>
<dbReference type="PANTHER" id="PTHR47447">
    <property type="entry name" value="OS03G0856100 PROTEIN"/>
    <property type="match status" value="1"/>
</dbReference>
<evidence type="ECO:0000313" key="5">
    <source>
        <dbReference type="EMBL" id="KAH7423048.1"/>
    </source>
</evidence>
<dbReference type="EMBL" id="CM035417">
    <property type="protein sequence ID" value="KAH7423048.1"/>
    <property type="molecule type" value="Genomic_DNA"/>
</dbReference>